<organism evidence="3 4">
    <name type="scientific">Lentzea albida</name>
    <dbReference type="NCBI Taxonomy" id="65499"/>
    <lineage>
        <taxon>Bacteria</taxon>
        <taxon>Bacillati</taxon>
        <taxon>Actinomycetota</taxon>
        <taxon>Actinomycetes</taxon>
        <taxon>Pseudonocardiales</taxon>
        <taxon>Pseudonocardiaceae</taxon>
        <taxon>Lentzea</taxon>
    </lineage>
</organism>
<dbReference type="AlphaFoldDB" id="A0A1H9RGY7"/>
<name>A0A1H9RGY7_9PSEU</name>
<dbReference type="InterPro" id="IPR014729">
    <property type="entry name" value="Rossmann-like_a/b/a_fold"/>
</dbReference>
<comment type="similarity">
    <text evidence="1">Belongs to the universal stress protein A family.</text>
</comment>
<dbReference type="OrthoDB" id="5244367at2"/>
<dbReference type="STRING" id="65499.SAMN04488000_11176"/>
<dbReference type="Proteomes" id="UP000199503">
    <property type="component" value="Unassembled WGS sequence"/>
</dbReference>
<dbReference type="RefSeq" id="WP_089920467.1">
    <property type="nucleotide sequence ID" value="NZ_FOFV01000011.1"/>
</dbReference>
<feature type="domain" description="UspA" evidence="2">
    <location>
        <begin position="6"/>
        <end position="143"/>
    </location>
</feature>
<sequence length="151" mass="16072">MRTPVIVVGVDGSTQAEAALRWAIDESARRGARVEALLAYHQEPVFVPATSMALHPYGERPRRHPAQELHATVELARAAVRDAPDVAETVVVGEAADHLVEASRHADLLVVGTRGHGPLAGAVLGSVAAKCLRRSHCPVVVIPPPVVDRTR</sequence>
<dbReference type="CDD" id="cd23659">
    <property type="entry name" value="USP_At3g01520-like"/>
    <property type="match status" value="1"/>
</dbReference>
<dbReference type="SUPFAM" id="SSF52402">
    <property type="entry name" value="Adenine nucleotide alpha hydrolases-like"/>
    <property type="match status" value="1"/>
</dbReference>
<dbReference type="InterPro" id="IPR006015">
    <property type="entry name" value="Universal_stress_UspA"/>
</dbReference>
<keyword evidence="4" id="KW-1185">Reference proteome</keyword>
<dbReference type="InterPro" id="IPR006016">
    <property type="entry name" value="UspA"/>
</dbReference>
<accession>A0A1H9RGY7</accession>
<evidence type="ECO:0000259" key="2">
    <source>
        <dbReference type="Pfam" id="PF00582"/>
    </source>
</evidence>
<dbReference type="Gene3D" id="3.40.50.620">
    <property type="entry name" value="HUPs"/>
    <property type="match status" value="1"/>
</dbReference>
<dbReference type="PANTHER" id="PTHR46553:SF3">
    <property type="entry name" value="ADENINE NUCLEOTIDE ALPHA HYDROLASES-LIKE SUPERFAMILY PROTEIN"/>
    <property type="match status" value="1"/>
</dbReference>
<dbReference type="PANTHER" id="PTHR46553">
    <property type="entry name" value="ADENINE NUCLEOTIDE ALPHA HYDROLASES-LIKE SUPERFAMILY PROTEIN"/>
    <property type="match status" value="1"/>
</dbReference>
<evidence type="ECO:0000313" key="3">
    <source>
        <dbReference type="EMBL" id="SER71253.1"/>
    </source>
</evidence>
<proteinExistence type="inferred from homology"/>
<evidence type="ECO:0000313" key="4">
    <source>
        <dbReference type="Proteomes" id="UP000199503"/>
    </source>
</evidence>
<dbReference type="Pfam" id="PF00582">
    <property type="entry name" value="Usp"/>
    <property type="match status" value="1"/>
</dbReference>
<dbReference type="EMBL" id="FOFV01000011">
    <property type="protein sequence ID" value="SER71253.1"/>
    <property type="molecule type" value="Genomic_DNA"/>
</dbReference>
<gene>
    <name evidence="3" type="ORF">SAMN04488000_11176</name>
</gene>
<dbReference type="PRINTS" id="PR01438">
    <property type="entry name" value="UNVRSLSTRESS"/>
</dbReference>
<evidence type="ECO:0000256" key="1">
    <source>
        <dbReference type="ARBA" id="ARBA00008791"/>
    </source>
</evidence>
<protein>
    <submittedName>
        <fullName evidence="3">Nucleotide-binding universal stress protein, UspA family</fullName>
    </submittedName>
</protein>
<reference evidence="4" key="1">
    <citation type="submission" date="2016-10" db="EMBL/GenBank/DDBJ databases">
        <authorList>
            <person name="Varghese N."/>
            <person name="Submissions S."/>
        </authorList>
    </citation>
    <scope>NUCLEOTIDE SEQUENCE [LARGE SCALE GENOMIC DNA]</scope>
    <source>
        <strain evidence="4">DSM 44437</strain>
    </source>
</reference>